<reference evidence="2" key="2">
    <citation type="submission" date="2015-03" db="UniProtKB">
        <authorList>
            <consortium name="EnsemblPlants"/>
        </authorList>
    </citation>
    <scope>IDENTIFICATION</scope>
</reference>
<proteinExistence type="predicted"/>
<dbReference type="PANTHER" id="PTHR31099:SF37">
    <property type="entry name" value="MYOSIN HEAVY CHAIN-LIKE PROTEIN"/>
    <property type="match status" value="1"/>
</dbReference>
<feature type="region of interest" description="Disordered" evidence="1">
    <location>
        <begin position="1"/>
        <end position="32"/>
    </location>
</feature>
<evidence type="ECO:0000256" key="1">
    <source>
        <dbReference type="SAM" id="MobiDB-lite"/>
    </source>
</evidence>
<reference evidence="2 3" key="1">
    <citation type="journal article" date="2014" name="Genome Biol.">
        <title>Transcriptome and methylome profiling reveals relics of genome dominance in the mesopolyploid Brassica oleracea.</title>
        <authorList>
            <person name="Parkin I.A."/>
            <person name="Koh C."/>
            <person name="Tang H."/>
            <person name="Robinson S.J."/>
            <person name="Kagale S."/>
            <person name="Clarke W.E."/>
            <person name="Town C.D."/>
            <person name="Nixon J."/>
            <person name="Krishnakumar V."/>
            <person name="Bidwell S.L."/>
            <person name="Denoeud F."/>
            <person name="Belcram H."/>
            <person name="Links M.G."/>
            <person name="Just J."/>
            <person name="Clarke C."/>
            <person name="Bender T."/>
            <person name="Huebert T."/>
            <person name="Mason A.S."/>
            <person name="Pires J.C."/>
            <person name="Barker G."/>
            <person name="Moore J."/>
            <person name="Walley P.G."/>
            <person name="Manoli S."/>
            <person name="Batley J."/>
            <person name="Edwards D."/>
            <person name="Nelson M.N."/>
            <person name="Wang X."/>
            <person name="Paterson A.H."/>
            <person name="King G."/>
            <person name="Bancroft I."/>
            <person name="Chalhoub B."/>
            <person name="Sharpe A.G."/>
        </authorList>
    </citation>
    <scope>NUCLEOTIDE SEQUENCE</scope>
    <source>
        <strain evidence="2 3">cv. TO1000</strain>
    </source>
</reference>
<dbReference type="EnsemblPlants" id="Bo1g070720.1">
    <property type="protein sequence ID" value="Bo1g070720.1"/>
    <property type="gene ID" value="Bo1g070720"/>
</dbReference>
<evidence type="ECO:0000313" key="3">
    <source>
        <dbReference type="Proteomes" id="UP000032141"/>
    </source>
</evidence>
<feature type="region of interest" description="Disordered" evidence="1">
    <location>
        <begin position="669"/>
        <end position="695"/>
    </location>
</feature>
<dbReference type="HOGENOM" id="CLU_277623_0_0_1"/>
<sequence length="1142" mass="129149">MSSRRKASTKSRHDRSVPDSSSSQHNDVAPKVEFAVHSVDPEEADAYWAARGEVKPPRPSDAPRIVDPCEDDVMMAETDLSDTTLELDEVSDTTLDLDELSDTNLELSELSDTEDGAGLAAGRNGPCSAKRKVHKKFNMEHFLFLGVVSSKQTSLFRWTYESYQATDINPSFVGLVRHIKQQLKSVVKALKDVSKIQKKSTTTRAPVAEPSLIISEKPKESDLVFDDEETNGLTCFEPEHPSSFILSSHDFEEEPFDYQHQGSLLGTRRPMDADLCPIFDEEDDHLDDDFGPTFDEKALSVTSIIMENQLCFDPGTTPTPLSADIKEHYEKLDLIDSLPGMFVKISSEDVKRFGFVKVKEFRVSNSIFENMINSFQVFELDKLSDQKRFQNGNNIHSDLVLSFDQFLKYSKENGFDMSFYKHELITGDLCSSTCALDELMIFKTLLEQKSPRVETDFCDYVLKLDILCFETDGPWHVLRSLLNNCVVLSFDDIVVYNTFFEKHIEPLISDSQSDLTLLCSDFEKDRHVLKMFNIILCLDAILVCNAYFDVNFERLKLVLHVQGKETLISYLNKYMSCTYDPSILVFVLSVQDKHVQSPRSVRNISIGRVYQSEIWRCMSNPFQEGWNDAPQIVDPGQDDVIMAEIDLDELSELSDTTLELDEVSDTTLELDEQSDTNLDLSELSDTEDGAGLAAGRNGPCSAQGKVHKKCNMEPFLFLGVVSSKQTSLFRWTCASYQATDRKPSFVGLVRHIKQQLKSGVSPGTWDFPLFRANPMDGCPSKSCPNGLAAIRSFCRVPELVEFHLPETGEVAGSPPEGYFTCYEAYLIQCHQWFPIPEVIVRLFDRFKLSISQINPCGLQHIVGILVLSYELSMTLDVDHLEAMLKPWGNSAIVQLRLRPNMTIITEFVSNNHDWKEHFFFVRVNDASVEVKGIPIFRTRWGRKGLGIARDLLRGGPSFWAMFTPKRVRRAVALHHSQFQPDLPVEEGSESSMDGFVMCEVRARTEKSRSRKDKHVIIDDDVADGQCFLDNILRNYLNSEAGGSGGEQINLDGLLDFDFPPAEGGSSEVPKFTKTSRMGLLMMNRALDTSNQEVCMAQFRAEMADKEIARLKDELECSFRRERGSAATEVRRAYRRGKRERGL</sequence>
<protein>
    <recommendedName>
        <fullName evidence="4">DUF1985 domain-containing protein</fullName>
    </recommendedName>
</protein>
<feature type="compositionally biased region" description="Basic residues" evidence="1">
    <location>
        <begin position="1"/>
        <end position="13"/>
    </location>
</feature>
<keyword evidence="3" id="KW-1185">Reference proteome</keyword>
<name>A0A0D3A8T6_BRAOL</name>
<evidence type="ECO:0000313" key="2">
    <source>
        <dbReference type="EnsemblPlants" id="Bo1g070720.1"/>
    </source>
</evidence>
<organism evidence="2 3">
    <name type="scientific">Brassica oleracea var. oleracea</name>
    <dbReference type="NCBI Taxonomy" id="109376"/>
    <lineage>
        <taxon>Eukaryota</taxon>
        <taxon>Viridiplantae</taxon>
        <taxon>Streptophyta</taxon>
        <taxon>Embryophyta</taxon>
        <taxon>Tracheophyta</taxon>
        <taxon>Spermatophyta</taxon>
        <taxon>Magnoliopsida</taxon>
        <taxon>eudicotyledons</taxon>
        <taxon>Gunneridae</taxon>
        <taxon>Pentapetalae</taxon>
        <taxon>rosids</taxon>
        <taxon>malvids</taxon>
        <taxon>Brassicales</taxon>
        <taxon>Brassicaceae</taxon>
        <taxon>Brassiceae</taxon>
        <taxon>Brassica</taxon>
    </lineage>
</organism>
<accession>A0A0D3A8T6</accession>
<dbReference type="Proteomes" id="UP000032141">
    <property type="component" value="Chromosome C1"/>
</dbReference>
<evidence type="ECO:0008006" key="4">
    <source>
        <dbReference type="Google" id="ProtNLM"/>
    </source>
</evidence>
<dbReference type="PANTHER" id="PTHR31099">
    <property type="entry name" value="OS06G0165300 PROTEIN"/>
    <property type="match status" value="1"/>
</dbReference>
<dbReference type="Gramene" id="Bo1g070720.1">
    <property type="protein sequence ID" value="Bo1g070720.1"/>
    <property type="gene ID" value="Bo1g070720"/>
</dbReference>
<dbReference type="AlphaFoldDB" id="A0A0D3A8T6"/>